<feature type="region of interest" description="Disordered" evidence="1">
    <location>
        <begin position="245"/>
        <end position="334"/>
    </location>
</feature>
<feature type="region of interest" description="Disordered" evidence="1">
    <location>
        <begin position="120"/>
        <end position="220"/>
    </location>
</feature>
<feature type="compositionally biased region" description="Low complexity" evidence="1">
    <location>
        <begin position="151"/>
        <end position="173"/>
    </location>
</feature>
<gene>
    <name evidence="2" type="ORF">EV356DRAFT_531320</name>
</gene>
<dbReference type="AlphaFoldDB" id="A0A6A6HEX5"/>
<dbReference type="EMBL" id="ML991787">
    <property type="protein sequence ID" value="KAF2236073.1"/>
    <property type="molecule type" value="Genomic_DNA"/>
</dbReference>
<dbReference type="GO" id="GO:0003700">
    <property type="term" value="F:DNA-binding transcription factor activity"/>
    <property type="evidence" value="ECO:0007669"/>
    <property type="project" value="InterPro"/>
</dbReference>
<evidence type="ECO:0000313" key="3">
    <source>
        <dbReference type="Proteomes" id="UP000800092"/>
    </source>
</evidence>
<evidence type="ECO:0000313" key="2">
    <source>
        <dbReference type="EMBL" id="KAF2236073.1"/>
    </source>
</evidence>
<protein>
    <recommendedName>
        <fullName evidence="4">BZIP domain-containing protein</fullName>
    </recommendedName>
</protein>
<evidence type="ECO:0008006" key="4">
    <source>
        <dbReference type="Google" id="ProtNLM"/>
    </source>
</evidence>
<dbReference type="Gene3D" id="1.20.5.170">
    <property type="match status" value="1"/>
</dbReference>
<dbReference type="OrthoDB" id="3535998at2759"/>
<feature type="compositionally biased region" description="Polar residues" evidence="1">
    <location>
        <begin position="37"/>
        <end position="46"/>
    </location>
</feature>
<proteinExistence type="predicted"/>
<name>A0A6A6HEX5_VIRVR</name>
<feature type="compositionally biased region" description="Low complexity" evidence="1">
    <location>
        <begin position="356"/>
        <end position="369"/>
    </location>
</feature>
<dbReference type="CDD" id="cd14688">
    <property type="entry name" value="bZIP_YAP"/>
    <property type="match status" value="1"/>
</dbReference>
<evidence type="ECO:0000256" key="1">
    <source>
        <dbReference type="SAM" id="MobiDB-lite"/>
    </source>
</evidence>
<dbReference type="PANTHER" id="PTHR37012">
    <property type="entry name" value="B-ZIP TRANSCRIPTION FACTOR (EUROFUNG)-RELATED"/>
    <property type="match status" value="1"/>
</dbReference>
<feature type="compositionally biased region" description="Basic and acidic residues" evidence="1">
    <location>
        <begin position="49"/>
        <end position="61"/>
    </location>
</feature>
<feature type="compositionally biased region" description="Polar residues" evidence="1">
    <location>
        <begin position="254"/>
        <end position="294"/>
    </location>
</feature>
<reference evidence="2" key="1">
    <citation type="journal article" date="2020" name="Stud. Mycol.">
        <title>101 Dothideomycetes genomes: a test case for predicting lifestyles and emergence of pathogens.</title>
        <authorList>
            <person name="Haridas S."/>
            <person name="Albert R."/>
            <person name="Binder M."/>
            <person name="Bloem J."/>
            <person name="Labutti K."/>
            <person name="Salamov A."/>
            <person name="Andreopoulos B."/>
            <person name="Baker S."/>
            <person name="Barry K."/>
            <person name="Bills G."/>
            <person name="Bluhm B."/>
            <person name="Cannon C."/>
            <person name="Castanera R."/>
            <person name="Culley D."/>
            <person name="Daum C."/>
            <person name="Ezra D."/>
            <person name="Gonzalez J."/>
            <person name="Henrissat B."/>
            <person name="Kuo A."/>
            <person name="Liang C."/>
            <person name="Lipzen A."/>
            <person name="Lutzoni F."/>
            <person name="Magnuson J."/>
            <person name="Mondo S."/>
            <person name="Nolan M."/>
            <person name="Ohm R."/>
            <person name="Pangilinan J."/>
            <person name="Park H.-J."/>
            <person name="Ramirez L."/>
            <person name="Alfaro M."/>
            <person name="Sun H."/>
            <person name="Tritt A."/>
            <person name="Yoshinaga Y."/>
            <person name="Zwiers L.-H."/>
            <person name="Turgeon B."/>
            <person name="Goodwin S."/>
            <person name="Spatafora J."/>
            <person name="Crous P."/>
            <person name="Grigoriev I."/>
        </authorList>
    </citation>
    <scope>NUCLEOTIDE SEQUENCE</scope>
    <source>
        <strain evidence="2">Tuck. ex Michener</strain>
    </source>
</reference>
<dbReference type="SUPFAM" id="SSF57959">
    <property type="entry name" value="Leucine zipper domain"/>
    <property type="match status" value="1"/>
</dbReference>
<sequence>MSAYEKQSPPDHYSSENSDSRKKQNVHTGSKRASRAGTRSVTTLTAAQLERKRANDREAQRAIRQRTKDHIENLERRIEELTSNQGITEKLIQRNKELENENALLRSRLGPAGVSLGIESQEHGSLGSGMDTAGLGMALPSSGSSALQAMGQQRTTGTGTPQRQPSSTPTPSGLTQSDPWQQHTGSYHPTNPSPISRPSHSEMGQQSGIWRTDSNESDRNQTVIQSGLSSGVNYGYMVDSSGRPVPYRGDASVPTYTSPSLSSDYQPRVTSLSQDYKSGQNYQTRTTNQSTPDYSSSRSSSHLPEYQTGAQPTEYSSRAPVAAPGYHGRDLGGQTQAMSSAVGAYCPMPNPQPYLATAPPTQQAPGAAYSVQQGGGAIHPQQTGSLRYYDPNVG</sequence>
<feature type="compositionally biased region" description="Polar residues" evidence="1">
    <location>
        <begin position="174"/>
        <end position="209"/>
    </location>
</feature>
<accession>A0A6A6HEX5</accession>
<dbReference type="Proteomes" id="UP000800092">
    <property type="component" value="Unassembled WGS sequence"/>
</dbReference>
<feature type="region of interest" description="Disordered" evidence="1">
    <location>
        <begin position="356"/>
        <end position="394"/>
    </location>
</feature>
<dbReference type="InterPro" id="IPR046347">
    <property type="entry name" value="bZIP_sf"/>
</dbReference>
<keyword evidence="3" id="KW-1185">Reference proteome</keyword>
<feature type="compositionally biased region" description="Basic residues" evidence="1">
    <location>
        <begin position="23"/>
        <end position="34"/>
    </location>
</feature>
<organism evidence="2 3">
    <name type="scientific">Viridothelium virens</name>
    <name type="common">Speckled blister lichen</name>
    <name type="synonym">Trypethelium virens</name>
    <dbReference type="NCBI Taxonomy" id="1048519"/>
    <lineage>
        <taxon>Eukaryota</taxon>
        <taxon>Fungi</taxon>
        <taxon>Dikarya</taxon>
        <taxon>Ascomycota</taxon>
        <taxon>Pezizomycotina</taxon>
        <taxon>Dothideomycetes</taxon>
        <taxon>Dothideomycetes incertae sedis</taxon>
        <taxon>Trypetheliales</taxon>
        <taxon>Trypetheliaceae</taxon>
        <taxon>Viridothelium</taxon>
    </lineage>
</organism>
<dbReference type="PANTHER" id="PTHR37012:SF2">
    <property type="entry name" value="BZIP DOMAIN-CONTAINING PROTEIN-RELATED"/>
    <property type="match status" value="1"/>
</dbReference>
<feature type="region of interest" description="Disordered" evidence="1">
    <location>
        <begin position="1"/>
        <end position="61"/>
    </location>
</feature>